<protein>
    <submittedName>
        <fullName evidence="1">BRCT domain-containing protein</fullName>
    </submittedName>
</protein>
<gene>
    <name evidence="1" type="ORF">Q8A64_05930</name>
</gene>
<dbReference type="PROSITE" id="PS50138">
    <property type="entry name" value="BRCA2_REPEAT"/>
    <property type="match status" value="1"/>
</dbReference>
<dbReference type="SUPFAM" id="SSF52113">
    <property type="entry name" value="BRCT domain"/>
    <property type="match status" value="1"/>
</dbReference>
<proteinExistence type="predicted"/>
<name>A0ABU1BM42_9BURK</name>
<dbReference type="Proteomes" id="UP001225596">
    <property type="component" value="Unassembled WGS sequence"/>
</dbReference>
<dbReference type="InterPro" id="IPR002093">
    <property type="entry name" value="BRCA2_repeat"/>
</dbReference>
<organism evidence="1 2">
    <name type="scientific">Keguizhuia sedimenti</name>
    <dbReference type="NCBI Taxonomy" id="3064264"/>
    <lineage>
        <taxon>Bacteria</taxon>
        <taxon>Pseudomonadati</taxon>
        <taxon>Pseudomonadota</taxon>
        <taxon>Betaproteobacteria</taxon>
        <taxon>Burkholderiales</taxon>
        <taxon>Oxalobacteraceae</taxon>
        <taxon>Keguizhuia</taxon>
    </lineage>
</organism>
<dbReference type="EMBL" id="JAUYVH010000002">
    <property type="protein sequence ID" value="MDQ9169947.1"/>
    <property type="molecule type" value="Genomic_DNA"/>
</dbReference>
<dbReference type="InterPro" id="IPR036420">
    <property type="entry name" value="BRCT_dom_sf"/>
</dbReference>
<accession>A0ABU1BM42</accession>
<keyword evidence="2" id="KW-1185">Reference proteome</keyword>
<dbReference type="CDD" id="cd17748">
    <property type="entry name" value="BRCT_DNA_ligase_like"/>
    <property type="match status" value="1"/>
</dbReference>
<comment type="caution">
    <text evidence="1">The sequence shown here is derived from an EMBL/GenBank/DDBJ whole genome shotgun (WGS) entry which is preliminary data.</text>
</comment>
<sequence>MNIANISWLNDVRNIVSKIASRQANGKDSQVSDETLNKEATLFRQIDELIGLIKGVMADGAVRQSEVEFLVKWLEQNRDTLDQWPAVAIFPRLKSALSDGNLDSEEEKEIRELLHVALEQNSIREANEAAGIPYTMPVPEIQFANRTFCFTGKFQSGSRPWCVSQIIARGGIAASKLTQNVNYLIVGELNSGSWTSSKHGRKIGKAIKYREGGSKIAILSEQHWFEQLKQSRPNSFS</sequence>
<dbReference type="RefSeq" id="WP_338435869.1">
    <property type="nucleotide sequence ID" value="NZ_JAUYVH010000002.1"/>
</dbReference>
<dbReference type="Gene3D" id="3.40.50.10190">
    <property type="entry name" value="BRCT domain"/>
    <property type="match status" value="1"/>
</dbReference>
<reference evidence="1 2" key="1">
    <citation type="submission" date="2023-08" db="EMBL/GenBank/DDBJ databases">
        <title>Oxalobacteraceae gen .nov., isolated from river sludge outside the plant.</title>
        <authorList>
            <person name="Zhao S.Y."/>
        </authorList>
    </citation>
    <scope>NUCLEOTIDE SEQUENCE [LARGE SCALE GENOMIC DNA]</scope>
    <source>
        <strain evidence="1 2">R-40</strain>
    </source>
</reference>
<evidence type="ECO:0000313" key="2">
    <source>
        <dbReference type="Proteomes" id="UP001225596"/>
    </source>
</evidence>
<evidence type="ECO:0000313" key="1">
    <source>
        <dbReference type="EMBL" id="MDQ9169947.1"/>
    </source>
</evidence>